<evidence type="ECO:0000256" key="2">
    <source>
        <dbReference type="SAM" id="Phobius"/>
    </source>
</evidence>
<dbReference type="OrthoDB" id="9815569at2"/>
<feature type="region of interest" description="Disordered" evidence="1">
    <location>
        <begin position="1"/>
        <end position="22"/>
    </location>
</feature>
<keyword evidence="2" id="KW-0472">Membrane</keyword>
<reference evidence="3 4" key="1">
    <citation type="submission" date="2019-09" db="EMBL/GenBank/DDBJ databases">
        <title>YIM 48816 draft genome.</title>
        <authorList>
            <person name="Jiang L."/>
        </authorList>
    </citation>
    <scope>NUCLEOTIDE SEQUENCE [LARGE SCALE GENOMIC DNA]</scope>
    <source>
        <strain evidence="3 4">YIM 48816</strain>
    </source>
</reference>
<keyword evidence="2" id="KW-1133">Transmembrane helix</keyword>
<accession>A0A6L3STY4</accession>
<dbReference type="RefSeq" id="WP_151003319.1">
    <property type="nucleotide sequence ID" value="NZ_BPQY01000007.1"/>
</dbReference>
<protein>
    <submittedName>
        <fullName evidence="3">DUF2270 domain-containing protein</fullName>
    </submittedName>
</protein>
<comment type="caution">
    <text evidence="3">The sequence shown here is derived from an EMBL/GenBank/DDBJ whole genome shotgun (WGS) entry which is preliminary data.</text>
</comment>
<dbReference type="Proteomes" id="UP000474159">
    <property type="component" value="Unassembled WGS sequence"/>
</dbReference>
<keyword evidence="4" id="KW-1185">Reference proteome</keyword>
<feature type="transmembrane region" description="Helical" evidence="2">
    <location>
        <begin position="158"/>
        <end position="176"/>
    </location>
</feature>
<proteinExistence type="predicted"/>
<dbReference type="Pfam" id="PF10028">
    <property type="entry name" value="DUF2270"/>
    <property type="match status" value="1"/>
</dbReference>
<evidence type="ECO:0000313" key="3">
    <source>
        <dbReference type="EMBL" id="KAB1075883.1"/>
    </source>
</evidence>
<dbReference type="InterPro" id="IPR014470">
    <property type="entry name" value="UCP01500"/>
</dbReference>
<dbReference type="EMBL" id="VZZK01000033">
    <property type="protein sequence ID" value="KAB1075883.1"/>
    <property type="molecule type" value="Genomic_DNA"/>
</dbReference>
<name>A0A6L3STY4_9HYPH</name>
<dbReference type="PIRSF" id="PIRSF015000">
    <property type="entry name" value="UCP01500"/>
    <property type="match status" value="1"/>
</dbReference>
<sequence>MEQVPPALGRDQAPEAAPIPLPRSPGEIITVLAHYHRAEIGRMAGWRDRIDRTTNWAITVVAAMLSVSLSTPTAHHGVLLFAMLLVLLLLAIEARRYRFFDVYRARVRQMERHYYAQVFDPEPGPGSGWMGDLGQDLRRPAFRISLIDALSRRLRRNYCWMFLILLLAWILKITSAKLQPAPAAEPGPDLIHALAAGLDNAALGPLPGWLVLGAVAGFYGWLLAASLRSIRRDRAGEDGQVHV</sequence>
<evidence type="ECO:0000256" key="1">
    <source>
        <dbReference type="SAM" id="MobiDB-lite"/>
    </source>
</evidence>
<organism evidence="3 4">
    <name type="scientific">Methylobacterium soli</name>
    <dbReference type="NCBI Taxonomy" id="553447"/>
    <lineage>
        <taxon>Bacteria</taxon>
        <taxon>Pseudomonadati</taxon>
        <taxon>Pseudomonadota</taxon>
        <taxon>Alphaproteobacteria</taxon>
        <taxon>Hyphomicrobiales</taxon>
        <taxon>Methylobacteriaceae</taxon>
        <taxon>Methylobacterium</taxon>
    </lineage>
</organism>
<gene>
    <name evidence="3" type="ORF">F6X53_24605</name>
</gene>
<feature type="transmembrane region" description="Helical" evidence="2">
    <location>
        <begin position="206"/>
        <end position="224"/>
    </location>
</feature>
<keyword evidence="2" id="KW-0812">Transmembrane</keyword>
<feature type="transmembrane region" description="Helical" evidence="2">
    <location>
        <begin position="77"/>
        <end position="94"/>
    </location>
</feature>
<dbReference type="AlphaFoldDB" id="A0A6L3STY4"/>
<evidence type="ECO:0000313" key="4">
    <source>
        <dbReference type="Proteomes" id="UP000474159"/>
    </source>
</evidence>